<reference evidence="1" key="2">
    <citation type="journal article" date="2015" name="Fish Shellfish Immunol.">
        <title>Early steps in the European eel (Anguilla anguilla)-Vibrio vulnificus interaction in the gills: Role of the RtxA13 toxin.</title>
        <authorList>
            <person name="Callol A."/>
            <person name="Pajuelo D."/>
            <person name="Ebbesson L."/>
            <person name="Teles M."/>
            <person name="MacKenzie S."/>
            <person name="Amaro C."/>
        </authorList>
    </citation>
    <scope>NUCLEOTIDE SEQUENCE</scope>
</reference>
<name>A0A0E9VVX9_ANGAN</name>
<protein>
    <submittedName>
        <fullName evidence="1">Uncharacterized protein</fullName>
    </submittedName>
</protein>
<evidence type="ECO:0000313" key="1">
    <source>
        <dbReference type="EMBL" id="JAH82274.1"/>
    </source>
</evidence>
<reference evidence="1" key="1">
    <citation type="submission" date="2014-11" db="EMBL/GenBank/DDBJ databases">
        <authorList>
            <person name="Amaro Gonzalez C."/>
        </authorList>
    </citation>
    <scope>NUCLEOTIDE SEQUENCE</scope>
</reference>
<sequence>MKVSARRRFAIRSFRNQAIDCLDYLFIYCLFFMPE</sequence>
<organism evidence="1">
    <name type="scientific">Anguilla anguilla</name>
    <name type="common">European freshwater eel</name>
    <name type="synonym">Muraena anguilla</name>
    <dbReference type="NCBI Taxonomy" id="7936"/>
    <lineage>
        <taxon>Eukaryota</taxon>
        <taxon>Metazoa</taxon>
        <taxon>Chordata</taxon>
        <taxon>Craniata</taxon>
        <taxon>Vertebrata</taxon>
        <taxon>Euteleostomi</taxon>
        <taxon>Actinopterygii</taxon>
        <taxon>Neopterygii</taxon>
        <taxon>Teleostei</taxon>
        <taxon>Anguilliformes</taxon>
        <taxon>Anguillidae</taxon>
        <taxon>Anguilla</taxon>
    </lineage>
</organism>
<dbReference type="AlphaFoldDB" id="A0A0E9VVX9"/>
<dbReference type="EMBL" id="GBXM01026303">
    <property type="protein sequence ID" value="JAH82274.1"/>
    <property type="molecule type" value="Transcribed_RNA"/>
</dbReference>
<accession>A0A0E9VVX9</accession>
<proteinExistence type="predicted"/>